<evidence type="ECO:0000259" key="1">
    <source>
        <dbReference type="PROSITE" id="PS50011"/>
    </source>
</evidence>
<dbReference type="PANTHER" id="PTHR24416:SF583">
    <property type="entry name" value="RECEPTOR PROTEIN-TYROSINE KINASE"/>
    <property type="match status" value="1"/>
</dbReference>
<dbReference type="Proteomes" id="UP001163046">
    <property type="component" value="Unassembled WGS sequence"/>
</dbReference>
<dbReference type="GO" id="GO:0004714">
    <property type="term" value="F:transmembrane receptor protein tyrosine kinase activity"/>
    <property type="evidence" value="ECO:0007669"/>
    <property type="project" value="TreeGrafter"/>
</dbReference>
<evidence type="ECO:0000313" key="3">
    <source>
        <dbReference type="Proteomes" id="UP001163046"/>
    </source>
</evidence>
<dbReference type="GO" id="GO:0007169">
    <property type="term" value="P:cell surface receptor protein tyrosine kinase signaling pathway"/>
    <property type="evidence" value="ECO:0007669"/>
    <property type="project" value="TreeGrafter"/>
</dbReference>
<dbReference type="Pfam" id="PF07714">
    <property type="entry name" value="PK_Tyr_Ser-Thr"/>
    <property type="match status" value="1"/>
</dbReference>
<accession>A0A9X0D584</accession>
<dbReference type="GO" id="GO:0043235">
    <property type="term" value="C:receptor complex"/>
    <property type="evidence" value="ECO:0007669"/>
    <property type="project" value="TreeGrafter"/>
</dbReference>
<dbReference type="InterPro" id="IPR011009">
    <property type="entry name" value="Kinase-like_dom_sf"/>
</dbReference>
<dbReference type="PROSITE" id="PS50011">
    <property type="entry name" value="PROTEIN_KINASE_DOM"/>
    <property type="match status" value="1"/>
</dbReference>
<name>A0A9X0D584_9CNID</name>
<dbReference type="PANTHER" id="PTHR24416">
    <property type="entry name" value="TYROSINE-PROTEIN KINASE RECEPTOR"/>
    <property type="match status" value="1"/>
</dbReference>
<dbReference type="InterPro" id="IPR050122">
    <property type="entry name" value="RTK"/>
</dbReference>
<dbReference type="SUPFAM" id="SSF56112">
    <property type="entry name" value="Protein kinase-like (PK-like)"/>
    <property type="match status" value="1"/>
</dbReference>
<protein>
    <recommendedName>
        <fullName evidence="1">Protein kinase domain-containing protein</fullName>
    </recommendedName>
</protein>
<dbReference type="InterPro" id="IPR020635">
    <property type="entry name" value="Tyr_kinase_cat_dom"/>
</dbReference>
<keyword evidence="3" id="KW-1185">Reference proteome</keyword>
<dbReference type="InterPro" id="IPR001245">
    <property type="entry name" value="Ser-Thr/Tyr_kinase_cat_dom"/>
</dbReference>
<dbReference type="GO" id="GO:0005886">
    <property type="term" value="C:plasma membrane"/>
    <property type="evidence" value="ECO:0007669"/>
    <property type="project" value="TreeGrafter"/>
</dbReference>
<dbReference type="Gene3D" id="3.30.200.20">
    <property type="entry name" value="Phosphorylase Kinase, domain 1"/>
    <property type="match status" value="1"/>
</dbReference>
<organism evidence="2 3">
    <name type="scientific">Desmophyllum pertusum</name>
    <dbReference type="NCBI Taxonomy" id="174260"/>
    <lineage>
        <taxon>Eukaryota</taxon>
        <taxon>Metazoa</taxon>
        <taxon>Cnidaria</taxon>
        <taxon>Anthozoa</taxon>
        <taxon>Hexacorallia</taxon>
        <taxon>Scleractinia</taxon>
        <taxon>Caryophylliina</taxon>
        <taxon>Caryophylliidae</taxon>
        <taxon>Desmophyllum</taxon>
    </lineage>
</organism>
<proteinExistence type="predicted"/>
<sequence length="173" mass="20149">MVSAFYFRSKSTIIPLWRWEVLPEQVVFKEEIGRGAFGKVLKGTYKQSPGIDVFYEPRTQIVDFKAGLTVAIKVLRDKTDEEAKNQFLEEIELMKVIGSHRNIVSMLGCCVKSDSIFLLLEYVPYGDLQHWLRNKRIRKSYQRHYDNDEHHLTLDANEVHLSIDDDSKHCCGK</sequence>
<reference evidence="2" key="1">
    <citation type="submission" date="2023-01" db="EMBL/GenBank/DDBJ databases">
        <title>Genome assembly of the deep-sea coral Lophelia pertusa.</title>
        <authorList>
            <person name="Herrera S."/>
            <person name="Cordes E."/>
        </authorList>
    </citation>
    <scope>NUCLEOTIDE SEQUENCE</scope>
    <source>
        <strain evidence="2">USNM1676648</strain>
        <tissue evidence="2">Polyp</tissue>
    </source>
</reference>
<feature type="domain" description="Protein kinase" evidence="1">
    <location>
        <begin position="26"/>
        <end position="173"/>
    </location>
</feature>
<dbReference type="AlphaFoldDB" id="A0A9X0D584"/>
<dbReference type="EMBL" id="MU825881">
    <property type="protein sequence ID" value="KAJ7385289.1"/>
    <property type="molecule type" value="Genomic_DNA"/>
</dbReference>
<dbReference type="SMART" id="SM00219">
    <property type="entry name" value="TyrKc"/>
    <property type="match status" value="1"/>
</dbReference>
<dbReference type="OrthoDB" id="5981892at2759"/>
<dbReference type="GO" id="GO:0005524">
    <property type="term" value="F:ATP binding"/>
    <property type="evidence" value="ECO:0007669"/>
    <property type="project" value="InterPro"/>
</dbReference>
<evidence type="ECO:0000313" key="2">
    <source>
        <dbReference type="EMBL" id="KAJ7385289.1"/>
    </source>
</evidence>
<comment type="caution">
    <text evidence="2">The sequence shown here is derived from an EMBL/GenBank/DDBJ whole genome shotgun (WGS) entry which is preliminary data.</text>
</comment>
<gene>
    <name evidence="2" type="ORF">OS493_016363</name>
</gene>
<dbReference type="InterPro" id="IPR000719">
    <property type="entry name" value="Prot_kinase_dom"/>
</dbReference>